<dbReference type="InterPro" id="IPR011493">
    <property type="entry name" value="GLUG"/>
</dbReference>
<proteinExistence type="predicted"/>
<keyword evidence="3" id="KW-1185">Reference proteome</keyword>
<reference evidence="2 3" key="1">
    <citation type="submission" date="2023-07" db="EMBL/GenBank/DDBJ databases">
        <title>Closed genoem sequence of Methanosarcinaceae archaeon Ac7.</title>
        <authorList>
            <person name="Poehlein A."/>
            <person name="Protasov E."/>
            <person name="Platt K."/>
            <person name="Reeh H."/>
            <person name="Daniel R."/>
            <person name="Brune A."/>
        </authorList>
    </citation>
    <scope>NUCLEOTIDE SEQUENCE [LARGE SCALE GENOMIC DNA]</scope>
    <source>
        <strain evidence="2 3">Ac7</strain>
    </source>
</reference>
<dbReference type="Gene3D" id="2.160.20.110">
    <property type="match status" value="1"/>
</dbReference>
<evidence type="ECO:0000313" key="3">
    <source>
        <dbReference type="Proteomes" id="UP001303587"/>
    </source>
</evidence>
<accession>A0AA96ZW84</accession>
<dbReference type="GeneID" id="89230336"/>
<dbReference type="RefSeq" id="WP_338102030.1">
    <property type="nucleotide sequence ID" value="NZ_CP131060.1"/>
</dbReference>
<name>A0AA96ZW84_9EURY</name>
<gene>
    <name evidence="2" type="ORF">MsAc7_12290</name>
</gene>
<evidence type="ECO:0000259" key="1">
    <source>
        <dbReference type="Pfam" id="PF07581"/>
    </source>
</evidence>
<dbReference type="AlphaFoldDB" id="A0AA96ZW84"/>
<dbReference type="Proteomes" id="UP001303587">
    <property type="component" value="Chromosome"/>
</dbReference>
<evidence type="ECO:0000313" key="2">
    <source>
        <dbReference type="EMBL" id="WNY25672.1"/>
    </source>
</evidence>
<feature type="domain" description="GLUG" evidence="1">
    <location>
        <begin position="240"/>
        <end position="263"/>
    </location>
</feature>
<sequence length="434" mass="46695">MIKAVIIILVTLFLIILFPNATFAFSGSGTGTPNDPFQITTINQLDEIRNNLSASYILMNDLDFAGSDLVWEPIGSEENPFFGQFNGNNQTIQNLQITPQINSFSGLFGYVNRSGEISNLNLAHATASGYGGIGVLAGLNEGLIQNCSATDINIGGHSDEIGGLVGINNGTILDSFATGTILSGREKVGGLAGRNGGFIDRSYASVTIEHSKYYAGGLVGLNYQGKIQNCYALGSVSAESGVGGLVGYNYEGLIDACYATGNVFTETDCAGGLIGQNHGFVKYSYALNERVDVGSQYFSDKNVDKKTIGRIIGWNEDYFNAGSVYECSYWDKIATNAKFRKNLDSELVRTVTSEDIWGTFGKSNWNGFNNGWILKNFSDNMLPIFDWQSESPGDVSYLDPENSNSGSSQSIPGFEFISSVLMFAGVVLLFGKGK</sequence>
<dbReference type="EMBL" id="CP131060">
    <property type="protein sequence ID" value="WNY25672.1"/>
    <property type="molecule type" value="Genomic_DNA"/>
</dbReference>
<organism evidence="2 3">
    <name type="scientific">Methanolapillus millepedarum</name>
    <dbReference type="NCBI Taxonomy" id="3028296"/>
    <lineage>
        <taxon>Archaea</taxon>
        <taxon>Methanobacteriati</taxon>
        <taxon>Methanobacteriota</taxon>
        <taxon>Stenosarchaea group</taxon>
        <taxon>Methanomicrobia</taxon>
        <taxon>Methanosarcinales</taxon>
        <taxon>Methanosarcinaceae</taxon>
        <taxon>Methanolapillus</taxon>
    </lineage>
</organism>
<feature type="domain" description="GLUG" evidence="1">
    <location>
        <begin position="213"/>
        <end position="237"/>
    </location>
</feature>
<protein>
    <recommendedName>
        <fullName evidence="1">GLUG domain-containing protein</fullName>
    </recommendedName>
</protein>
<dbReference type="Pfam" id="PF07581">
    <property type="entry name" value="Glug"/>
    <property type="match status" value="2"/>
</dbReference>